<keyword evidence="10" id="KW-0968">Cytoplasmic vesicle</keyword>
<keyword evidence="4" id="KW-0926">Vacuole</keyword>
<feature type="compositionally biased region" description="Polar residues" evidence="15">
    <location>
        <begin position="56"/>
        <end position="73"/>
    </location>
</feature>
<name>A0A2G2WWP8_CAPBA</name>
<evidence type="ECO:0000256" key="6">
    <source>
        <dbReference type="ARBA" id="ARBA00023006"/>
    </source>
</evidence>
<keyword evidence="8" id="KW-0206">Cytoskeleton</keyword>
<dbReference type="Pfam" id="PF04520">
    <property type="entry name" value="Senescence_reg"/>
    <property type="match status" value="1"/>
</dbReference>
<dbReference type="OrthoDB" id="6738456at2759"/>
<feature type="region of interest" description="Disordered" evidence="15">
    <location>
        <begin position="54"/>
        <end position="73"/>
    </location>
</feature>
<dbReference type="GO" id="GO:0006914">
    <property type="term" value="P:autophagy"/>
    <property type="evidence" value="ECO:0007669"/>
    <property type="project" value="UniProtKB-KW"/>
</dbReference>
<dbReference type="SUPFAM" id="SSF54236">
    <property type="entry name" value="Ubiquitin-like"/>
    <property type="match status" value="1"/>
</dbReference>
<proteinExistence type="inferred from homology"/>
<evidence type="ECO:0000256" key="10">
    <source>
        <dbReference type="ARBA" id="ARBA00023329"/>
    </source>
</evidence>
<dbReference type="PANTHER" id="PTHR10969">
    <property type="entry name" value="MICROTUBULE-ASSOCIATED PROTEINS 1A/1B LIGHT CHAIN 3-RELATED"/>
    <property type="match status" value="1"/>
</dbReference>
<comment type="subcellular location">
    <subcellularLocation>
        <location evidence="1">Cytoplasm</location>
        <location evidence="1">Cytoskeleton</location>
    </subcellularLocation>
    <subcellularLocation>
        <location evidence="2">Cytoplasmic vesicle</location>
        <location evidence="2">Autophagosome membrane</location>
        <topology evidence="2">Lipid-anchor</topology>
    </subcellularLocation>
    <subcellularLocation>
        <location evidence="12">Vacuole membrane</location>
    </subcellularLocation>
</comment>
<sequence length="274" mass="31387">MSDEQDIRKINTKCIGINTMELNGDFQEEDIWSTTHHVVKKKLTTTTPKLIIPRGKSTTSISNHNVSKLPKQSSAPIKIPDWSKIYNKKSSRLLKNNGCYYGSVDDNVVEEDEDSDDGMVPPHEYIDRRVARIQVASSSMCEEREKSLNLEMAKSSFKLEHPLERRQAESSRIREKYPDRIPVIVERAEKSDISDIDKKKYLVPADLTVGQFVYVVRKRINLTAEKAIFVFVKNILPPTAALMSAIYEENKDEDGFLYMTYSGENTFGFVELRN</sequence>
<dbReference type="GO" id="GO:0005856">
    <property type="term" value="C:cytoskeleton"/>
    <property type="evidence" value="ECO:0007669"/>
    <property type="project" value="UniProtKB-SubCell"/>
</dbReference>
<evidence type="ECO:0000256" key="8">
    <source>
        <dbReference type="ARBA" id="ARBA00023212"/>
    </source>
</evidence>
<evidence type="ECO:0000256" key="7">
    <source>
        <dbReference type="ARBA" id="ARBA00023136"/>
    </source>
</evidence>
<feature type="lipid moiety-binding region" description="Phosphatidylserine amidated glycine; alternate" evidence="13">
    <location>
        <position position="268"/>
    </location>
</feature>
<dbReference type="FunFam" id="3.10.20.90:FF:000010">
    <property type="entry name" value="Autophagy-related protein"/>
    <property type="match status" value="1"/>
</dbReference>
<evidence type="ECO:0000256" key="1">
    <source>
        <dbReference type="ARBA" id="ARBA00004245"/>
    </source>
</evidence>
<dbReference type="InterPro" id="IPR004241">
    <property type="entry name" value="Atg8-like"/>
</dbReference>
<evidence type="ECO:0000256" key="14">
    <source>
        <dbReference type="RuleBase" id="RU004384"/>
    </source>
</evidence>
<evidence type="ECO:0000256" key="5">
    <source>
        <dbReference type="ARBA" id="ARBA00022786"/>
    </source>
</evidence>
<evidence type="ECO:0000256" key="11">
    <source>
        <dbReference type="ARBA" id="ARBA00034773"/>
    </source>
</evidence>
<evidence type="ECO:0000256" key="4">
    <source>
        <dbReference type="ARBA" id="ARBA00022554"/>
    </source>
</evidence>
<evidence type="ECO:0000313" key="17">
    <source>
        <dbReference type="Proteomes" id="UP000224567"/>
    </source>
</evidence>
<protein>
    <recommendedName>
        <fullName evidence="14">Autophagy-related protein</fullName>
    </recommendedName>
</protein>
<evidence type="ECO:0000256" key="2">
    <source>
        <dbReference type="ARBA" id="ARBA00004512"/>
    </source>
</evidence>
<comment type="caution">
    <text evidence="16">The sequence shown here is derived from an EMBL/GenBank/DDBJ whole genome shotgun (WGS) entry which is preliminary data.</text>
</comment>
<dbReference type="STRING" id="33114.A0A2G2WWP8"/>
<comment type="similarity">
    <text evidence="3 14">Belongs to the ATG8 family.</text>
</comment>
<keyword evidence="5" id="KW-0833">Ubl conjugation pathway</keyword>
<keyword evidence="9 13" id="KW-0449">Lipoprotein</keyword>
<evidence type="ECO:0000256" key="13">
    <source>
        <dbReference type="PIRSR" id="PIRSR604241-50"/>
    </source>
</evidence>
<dbReference type="GO" id="GO:0000421">
    <property type="term" value="C:autophagosome membrane"/>
    <property type="evidence" value="ECO:0007669"/>
    <property type="project" value="UniProtKB-SubCell"/>
</dbReference>
<organism evidence="16 17">
    <name type="scientific">Capsicum baccatum</name>
    <name type="common">Peruvian pepper</name>
    <dbReference type="NCBI Taxonomy" id="33114"/>
    <lineage>
        <taxon>Eukaryota</taxon>
        <taxon>Viridiplantae</taxon>
        <taxon>Streptophyta</taxon>
        <taxon>Embryophyta</taxon>
        <taxon>Tracheophyta</taxon>
        <taxon>Spermatophyta</taxon>
        <taxon>Magnoliopsida</taxon>
        <taxon>eudicotyledons</taxon>
        <taxon>Gunneridae</taxon>
        <taxon>Pentapetalae</taxon>
        <taxon>asterids</taxon>
        <taxon>lamiids</taxon>
        <taxon>Solanales</taxon>
        <taxon>Solanaceae</taxon>
        <taxon>Solanoideae</taxon>
        <taxon>Capsiceae</taxon>
        <taxon>Capsicum</taxon>
    </lineage>
</organism>
<accession>A0A2G2WWP8</accession>
<keyword evidence="6 14" id="KW-0072">Autophagy</keyword>
<comment type="similarity">
    <text evidence="11">Belongs to the senescence regulator S40 family.</text>
</comment>
<dbReference type="Gene3D" id="3.10.20.90">
    <property type="entry name" value="Phosphatidylinositol 3-kinase Catalytic Subunit, Chain A, domain 1"/>
    <property type="match status" value="1"/>
</dbReference>
<dbReference type="CDD" id="cd16128">
    <property type="entry name" value="Ubl_ATG8"/>
    <property type="match status" value="1"/>
</dbReference>
<dbReference type="Pfam" id="PF02991">
    <property type="entry name" value="ATG8"/>
    <property type="match status" value="1"/>
</dbReference>
<dbReference type="GO" id="GO:0010150">
    <property type="term" value="P:leaf senescence"/>
    <property type="evidence" value="ECO:0007669"/>
    <property type="project" value="UniProtKB-ARBA"/>
</dbReference>
<evidence type="ECO:0000256" key="3">
    <source>
        <dbReference type="ARBA" id="ARBA00007293"/>
    </source>
</evidence>
<reference evidence="17" key="2">
    <citation type="journal article" date="2017" name="J. Anim. Genet.">
        <title>Multiple reference genome sequences of hot pepper reveal the massive evolution of plant disease resistance genes by retroduplication.</title>
        <authorList>
            <person name="Kim S."/>
            <person name="Park J."/>
            <person name="Yeom S.-I."/>
            <person name="Kim Y.-M."/>
            <person name="Seo E."/>
            <person name="Kim K.-T."/>
            <person name="Kim M.-S."/>
            <person name="Lee J.M."/>
            <person name="Cheong K."/>
            <person name="Shin H.-S."/>
            <person name="Kim S.-B."/>
            <person name="Han K."/>
            <person name="Lee J."/>
            <person name="Park M."/>
            <person name="Lee H.-A."/>
            <person name="Lee H.-Y."/>
            <person name="Lee Y."/>
            <person name="Oh S."/>
            <person name="Lee J.H."/>
            <person name="Choi E."/>
            <person name="Choi E."/>
            <person name="Lee S.E."/>
            <person name="Jeon J."/>
            <person name="Kim H."/>
            <person name="Choi G."/>
            <person name="Song H."/>
            <person name="Lee J."/>
            <person name="Lee S.-C."/>
            <person name="Kwon J.-K."/>
            <person name="Lee H.-Y."/>
            <person name="Koo N."/>
            <person name="Hong Y."/>
            <person name="Kim R.W."/>
            <person name="Kang W.-H."/>
            <person name="Huh J.H."/>
            <person name="Kang B.-C."/>
            <person name="Yang T.-J."/>
            <person name="Lee Y.-H."/>
            <person name="Bennetzen J.L."/>
            <person name="Choi D."/>
        </authorList>
    </citation>
    <scope>NUCLEOTIDE SEQUENCE [LARGE SCALE GENOMIC DNA]</scope>
    <source>
        <strain evidence="17">cv. PBC81</strain>
    </source>
</reference>
<dbReference type="InterPro" id="IPR029071">
    <property type="entry name" value="Ubiquitin-like_domsf"/>
</dbReference>
<dbReference type="AlphaFoldDB" id="A0A2G2WWP8"/>
<dbReference type="Proteomes" id="UP000224567">
    <property type="component" value="Unassembled WGS sequence"/>
</dbReference>
<dbReference type="GO" id="GO:0031410">
    <property type="term" value="C:cytoplasmic vesicle"/>
    <property type="evidence" value="ECO:0007669"/>
    <property type="project" value="UniProtKB-KW"/>
</dbReference>
<evidence type="ECO:0000256" key="15">
    <source>
        <dbReference type="SAM" id="MobiDB-lite"/>
    </source>
</evidence>
<evidence type="ECO:0000256" key="12">
    <source>
        <dbReference type="ARBA" id="ARBA00037813"/>
    </source>
</evidence>
<evidence type="ECO:0000256" key="9">
    <source>
        <dbReference type="ARBA" id="ARBA00023288"/>
    </source>
</evidence>
<dbReference type="InterPro" id="IPR007608">
    <property type="entry name" value="Senescence_reg_S40"/>
</dbReference>
<dbReference type="EMBL" id="MLFT02000004">
    <property type="protein sequence ID" value="PHT49668.1"/>
    <property type="molecule type" value="Genomic_DNA"/>
</dbReference>
<evidence type="ECO:0000313" key="16">
    <source>
        <dbReference type="EMBL" id="PHT49668.1"/>
    </source>
</evidence>
<keyword evidence="17" id="KW-1185">Reference proteome</keyword>
<keyword evidence="8" id="KW-0963">Cytoplasm</keyword>
<keyword evidence="7" id="KW-0472">Membrane</keyword>
<reference evidence="16 17" key="1">
    <citation type="journal article" date="2017" name="Genome Biol.">
        <title>New reference genome sequences of hot pepper reveal the massive evolution of plant disease-resistance genes by retroduplication.</title>
        <authorList>
            <person name="Kim S."/>
            <person name="Park J."/>
            <person name="Yeom S.I."/>
            <person name="Kim Y.M."/>
            <person name="Seo E."/>
            <person name="Kim K.T."/>
            <person name="Kim M.S."/>
            <person name="Lee J.M."/>
            <person name="Cheong K."/>
            <person name="Shin H.S."/>
            <person name="Kim S.B."/>
            <person name="Han K."/>
            <person name="Lee J."/>
            <person name="Park M."/>
            <person name="Lee H.A."/>
            <person name="Lee H.Y."/>
            <person name="Lee Y."/>
            <person name="Oh S."/>
            <person name="Lee J.H."/>
            <person name="Choi E."/>
            <person name="Choi E."/>
            <person name="Lee S.E."/>
            <person name="Jeon J."/>
            <person name="Kim H."/>
            <person name="Choi G."/>
            <person name="Song H."/>
            <person name="Lee J."/>
            <person name="Lee S.C."/>
            <person name="Kwon J.K."/>
            <person name="Lee H.Y."/>
            <person name="Koo N."/>
            <person name="Hong Y."/>
            <person name="Kim R.W."/>
            <person name="Kang W.H."/>
            <person name="Huh J.H."/>
            <person name="Kang B.C."/>
            <person name="Yang T.J."/>
            <person name="Lee Y.H."/>
            <person name="Bennetzen J.L."/>
            <person name="Choi D."/>
        </authorList>
    </citation>
    <scope>NUCLEOTIDE SEQUENCE [LARGE SCALE GENOMIC DNA]</scope>
    <source>
        <strain evidence="17">cv. PBC81</strain>
    </source>
</reference>
<gene>
    <name evidence="16" type="ORF">CQW23_09415</name>
</gene>